<reference evidence="3" key="1">
    <citation type="submission" date="2022-01" db="EMBL/GenBank/DDBJ databases">
        <authorList>
            <person name="King R."/>
        </authorList>
    </citation>
    <scope>NUCLEOTIDE SEQUENCE</scope>
</reference>
<evidence type="ECO:0008006" key="5">
    <source>
        <dbReference type="Google" id="ProtNLM"/>
    </source>
</evidence>
<evidence type="ECO:0000313" key="3">
    <source>
        <dbReference type="EMBL" id="CAG9865105.1"/>
    </source>
</evidence>
<dbReference type="OrthoDB" id="6426745at2759"/>
<evidence type="ECO:0000313" key="4">
    <source>
        <dbReference type="Proteomes" id="UP001153712"/>
    </source>
</evidence>
<protein>
    <recommendedName>
        <fullName evidence="5">Neuropeptide-like 1</fullName>
    </recommendedName>
</protein>
<name>A0A9N9TUS6_PHYSR</name>
<dbReference type="AlphaFoldDB" id="A0A9N9TUS6"/>
<organism evidence="3 4">
    <name type="scientific">Phyllotreta striolata</name>
    <name type="common">Striped flea beetle</name>
    <name type="synonym">Crioceris striolata</name>
    <dbReference type="NCBI Taxonomy" id="444603"/>
    <lineage>
        <taxon>Eukaryota</taxon>
        <taxon>Metazoa</taxon>
        <taxon>Ecdysozoa</taxon>
        <taxon>Arthropoda</taxon>
        <taxon>Hexapoda</taxon>
        <taxon>Insecta</taxon>
        <taxon>Pterygota</taxon>
        <taxon>Neoptera</taxon>
        <taxon>Endopterygota</taxon>
        <taxon>Coleoptera</taxon>
        <taxon>Polyphaga</taxon>
        <taxon>Cucujiformia</taxon>
        <taxon>Chrysomeloidea</taxon>
        <taxon>Chrysomelidae</taxon>
        <taxon>Galerucinae</taxon>
        <taxon>Alticini</taxon>
        <taxon>Phyllotreta</taxon>
    </lineage>
</organism>
<accession>A0A9N9TUS6</accession>
<keyword evidence="2" id="KW-0732">Signal</keyword>
<sequence>MHSAVSMNFAFGILVFLLGVYKVSTYDIDGNQVLEELLSPQENPSIQVRALRRELLKKVQEAIDRLDDEEGYQALMRLNGLPDKRNLEALARAGYIKTMPEEEEDDANYKRSIANLAKNGQLPRQADEQKRGLESLARNGDLHSRNVQTLWENLADKRHLGSIIKNYDVPPMSKKSLSSLAKAGDLNRKHAQYKRSPQAGSGNRLSNAISKQSSGDLRRLFDDKNGMGAARGKREADYYYDENYTPVYQNAYDDDDDDDVIRDLHQAYPGIGKRFLGSAMRSGFRPTASAKSGYPNPEKKHIGSLARLGWLPTFRHIRRFNRSGRSSVGECRASSSNGEAQVDGDAQNASILLKSSDGYSYKSPGESAYLKRIFYHPNVSKFY</sequence>
<keyword evidence="4" id="KW-1185">Reference proteome</keyword>
<proteinExistence type="predicted"/>
<evidence type="ECO:0000256" key="1">
    <source>
        <dbReference type="SAM" id="MobiDB-lite"/>
    </source>
</evidence>
<gene>
    <name evidence="3" type="ORF">PHYEVI_LOCUS11350</name>
</gene>
<dbReference type="EMBL" id="OU900102">
    <property type="protein sequence ID" value="CAG9865105.1"/>
    <property type="molecule type" value="Genomic_DNA"/>
</dbReference>
<evidence type="ECO:0000256" key="2">
    <source>
        <dbReference type="SAM" id="SignalP"/>
    </source>
</evidence>
<feature type="region of interest" description="Disordered" evidence="1">
    <location>
        <begin position="189"/>
        <end position="221"/>
    </location>
</feature>
<dbReference type="Proteomes" id="UP001153712">
    <property type="component" value="Chromosome 9"/>
</dbReference>
<feature type="chain" id="PRO_5040193166" description="Neuropeptide-like 1" evidence="2">
    <location>
        <begin position="26"/>
        <end position="383"/>
    </location>
</feature>
<feature type="compositionally biased region" description="Polar residues" evidence="1">
    <location>
        <begin position="198"/>
        <end position="215"/>
    </location>
</feature>
<feature type="signal peptide" evidence="2">
    <location>
        <begin position="1"/>
        <end position="25"/>
    </location>
</feature>